<organism evidence="2 3">
    <name type="scientific">Globodera rostochiensis</name>
    <name type="common">Golden nematode worm</name>
    <name type="synonym">Heterodera rostochiensis</name>
    <dbReference type="NCBI Taxonomy" id="31243"/>
    <lineage>
        <taxon>Eukaryota</taxon>
        <taxon>Metazoa</taxon>
        <taxon>Ecdysozoa</taxon>
        <taxon>Nematoda</taxon>
        <taxon>Chromadorea</taxon>
        <taxon>Rhabditida</taxon>
        <taxon>Tylenchina</taxon>
        <taxon>Tylenchomorpha</taxon>
        <taxon>Tylenchoidea</taxon>
        <taxon>Heteroderidae</taxon>
        <taxon>Heteroderinae</taxon>
        <taxon>Globodera</taxon>
    </lineage>
</organism>
<evidence type="ECO:0000256" key="1">
    <source>
        <dbReference type="ARBA" id="ARBA00004123"/>
    </source>
</evidence>
<proteinExistence type="predicted"/>
<evidence type="ECO:0000313" key="2">
    <source>
        <dbReference type="Proteomes" id="UP000887572"/>
    </source>
</evidence>
<dbReference type="Proteomes" id="UP000887572">
    <property type="component" value="Unplaced"/>
</dbReference>
<sequence length="155" mass="18285">MKAELQRAGFKNSYSNQINETVAKELGISFVTIYNWKRELGQTKPKKYTHSEQKELMKRYYEINDQNLKMNVGDIAKMLNIGLRTLVNWKRQFKRQHCIQILLMDIQWKRMPRQMFRQNLKGEVVRTVIGGMVGESGRTSWGCSRMQAKFGLNSY</sequence>
<comment type="subcellular location">
    <subcellularLocation>
        <location evidence="1">Nucleus</location>
    </subcellularLocation>
</comment>
<dbReference type="AlphaFoldDB" id="A0A914HLY6"/>
<keyword evidence="2" id="KW-1185">Reference proteome</keyword>
<evidence type="ECO:0000313" key="3">
    <source>
        <dbReference type="WBParaSite" id="Gr19_v10_g2712.t1"/>
    </source>
</evidence>
<dbReference type="InterPro" id="IPR009057">
    <property type="entry name" value="Homeodomain-like_sf"/>
</dbReference>
<dbReference type="SUPFAM" id="SSF46689">
    <property type="entry name" value="Homeodomain-like"/>
    <property type="match status" value="1"/>
</dbReference>
<name>A0A914HLY6_GLORO</name>
<reference evidence="3" key="1">
    <citation type="submission" date="2022-11" db="UniProtKB">
        <authorList>
            <consortium name="WormBaseParasite"/>
        </authorList>
    </citation>
    <scope>IDENTIFICATION</scope>
</reference>
<dbReference type="GO" id="GO:0005634">
    <property type="term" value="C:nucleus"/>
    <property type="evidence" value="ECO:0007669"/>
    <property type="project" value="UniProtKB-SubCell"/>
</dbReference>
<dbReference type="WBParaSite" id="Gr19_v10_g2712.t1">
    <property type="protein sequence ID" value="Gr19_v10_g2712.t1"/>
    <property type="gene ID" value="Gr19_v10_g2712"/>
</dbReference>
<protein>
    <submittedName>
        <fullName evidence="3">Transposase</fullName>
    </submittedName>
</protein>
<accession>A0A914HLY6</accession>